<evidence type="ECO:0000256" key="4">
    <source>
        <dbReference type="ARBA" id="ARBA00022723"/>
    </source>
</evidence>
<dbReference type="InterPro" id="IPR057356">
    <property type="entry name" value="Znf-C2H2_ZNF592"/>
</dbReference>
<reference evidence="15 16" key="1">
    <citation type="submission" date="2021-05" db="EMBL/GenBank/DDBJ databases">
        <authorList>
            <person name="Zahm M."/>
            <person name="Klopp C."/>
            <person name="Cabau C."/>
            <person name="Kuhl H."/>
            <person name="Suciu R."/>
            <person name="Ciorpac M."/>
            <person name="Holostenco D."/>
            <person name="Gessner J."/>
            <person name="Wuertz S."/>
            <person name="Hohne C."/>
            <person name="Stock M."/>
            <person name="Gislard M."/>
            <person name="Lluch J."/>
            <person name="Milhes M."/>
            <person name="Lampietro C."/>
            <person name="Lopez Roques C."/>
            <person name="Donnadieu C."/>
            <person name="Du K."/>
            <person name="Schartl M."/>
            <person name="Guiguen Y."/>
        </authorList>
    </citation>
    <scope>NUCLEOTIDE SEQUENCE [LARGE SCALE GENOMIC DNA]</scope>
    <source>
        <strain evidence="15">Hh-F2</strain>
        <tissue evidence="15">Blood</tissue>
    </source>
</reference>
<dbReference type="SMART" id="SM00355">
    <property type="entry name" value="ZnF_C2H2"/>
    <property type="match status" value="14"/>
</dbReference>
<feature type="compositionally biased region" description="Low complexity" evidence="13">
    <location>
        <begin position="151"/>
        <end position="166"/>
    </location>
</feature>
<dbReference type="Gene3D" id="3.30.160.60">
    <property type="entry name" value="Classic Zinc Finger"/>
    <property type="match status" value="4"/>
</dbReference>
<dbReference type="PROSITE" id="PS50157">
    <property type="entry name" value="ZINC_FINGER_C2H2_2"/>
    <property type="match status" value="7"/>
</dbReference>
<feature type="compositionally biased region" description="Basic and acidic residues" evidence="13">
    <location>
        <begin position="1027"/>
        <end position="1037"/>
    </location>
</feature>
<evidence type="ECO:0000313" key="15">
    <source>
        <dbReference type="EMBL" id="KAK6476820.1"/>
    </source>
</evidence>
<evidence type="ECO:0000256" key="6">
    <source>
        <dbReference type="ARBA" id="ARBA00022771"/>
    </source>
</evidence>
<gene>
    <name evidence="15" type="ORF">HHUSO_G23321</name>
</gene>
<keyword evidence="5" id="KW-0677">Repeat</keyword>
<comment type="function">
    <text evidence="1">May be involved in transcriptional regulation.</text>
</comment>
<keyword evidence="10" id="KW-0804">Transcription</keyword>
<dbReference type="Proteomes" id="UP001369086">
    <property type="component" value="Unassembled WGS sequence"/>
</dbReference>
<feature type="domain" description="C2H2-type" evidence="14">
    <location>
        <begin position="663"/>
        <end position="688"/>
    </location>
</feature>
<feature type="compositionally biased region" description="Basic and acidic residues" evidence="13">
    <location>
        <begin position="195"/>
        <end position="205"/>
    </location>
</feature>
<comment type="subcellular location">
    <subcellularLocation>
        <location evidence="2">Nucleus</location>
    </subcellularLocation>
</comment>
<keyword evidence="7" id="KW-0862">Zinc</keyword>
<dbReference type="SUPFAM" id="SSF57667">
    <property type="entry name" value="beta-beta-alpha zinc fingers"/>
    <property type="match status" value="2"/>
</dbReference>
<evidence type="ECO:0000256" key="7">
    <source>
        <dbReference type="ARBA" id="ARBA00022833"/>
    </source>
</evidence>
<dbReference type="Pfam" id="PF16622">
    <property type="entry name" value="zf-C2H2_11"/>
    <property type="match status" value="1"/>
</dbReference>
<evidence type="ECO:0000256" key="9">
    <source>
        <dbReference type="ARBA" id="ARBA00023125"/>
    </source>
</evidence>
<organism evidence="15 16">
    <name type="scientific">Huso huso</name>
    <name type="common">Beluga</name>
    <name type="synonym">Acipenser huso</name>
    <dbReference type="NCBI Taxonomy" id="61971"/>
    <lineage>
        <taxon>Eukaryota</taxon>
        <taxon>Metazoa</taxon>
        <taxon>Chordata</taxon>
        <taxon>Craniata</taxon>
        <taxon>Vertebrata</taxon>
        <taxon>Euteleostomi</taxon>
        <taxon>Actinopterygii</taxon>
        <taxon>Chondrostei</taxon>
        <taxon>Acipenseriformes</taxon>
        <taxon>Acipenseridae</taxon>
        <taxon>Huso</taxon>
    </lineage>
</organism>
<evidence type="ECO:0000256" key="1">
    <source>
        <dbReference type="ARBA" id="ARBA00003767"/>
    </source>
</evidence>
<feature type="compositionally biased region" description="Basic and acidic residues" evidence="13">
    <location>
        <begin position="236"/>
        <end position="276"/>
    </location>
</feature>
<evidence type="ECO:0000256" key="10">
    <source>
        <dbReference type="ARBA" id="ARBA00023163"/>
    </source>
</evidence>
<keyword evidence="11" id="KW-0539">Nucleus</keyword>
<feature type="region of interest" description="Disordered" evidence="13">
    <location>
        <begin position="440"/>
        <end position="470"/>
    </location>
</feature>
<evidence type="ECO:0000256" key="2">
    <source>
        <dbReference type="ARBA" id="ARBA00004123"/>
    </source>
</evidence>
<feature type="region of interest" description="Disordered" evidence="13">
    <location>
        <begin position="1142"/>
        <end position="1182"/>
    </location>
</feature>
<keyword evidence="8" id="KW-0805">Transcription regulation</keyword>
<dbReference type="Pfam" id="PF25412">
    <property type="entry name" value="zf-C2H2_ZNF592"/>
    <property type="match status" value="1"/>
</dbReference>
<dbReference type="InterPro" id="IPR041697">
    <property type="entry name" value="Znf-C2H2_11"/>
</dbReference>
<dbReference type="PANTHER" id="PTHR47222">
    <property type="entry name" value="ZINC FINGER PROTEIN 532-RELATED"/>
    <property type="match status" value="1"/>
</dbReference>
<feature type="compositionally biased region" description="Low complexity" evidence="13">
    <location>
        <begin position="175"/>
        <end position="188"/>
    </location>
</feature>
<dbReference type="Pfam" id="PF00096">
    <property type="entry name" value="zf-C2H2"/>
    <property type="match status" value="2"/>
</dbReference>
<accession>A0ABR0YW46</accession>
<evidence type="ECO:0000256" key="3">
    <source>
        <dbReference type="ARBA" id="ARBA00006991"/>
    </source>
</evidence>
<keyword evidence="6 12" id="KW-0863">Zinc-finger</keyword>
<feature type="region of interest" description="Disordered" evidence="13">
    <location>
        <begin position="346"/>
        <end position="382"/>
    </location>
</feature>
<dbReference type="InterPro" id="IPR036236">
    <property type="entry name" value="Znf_C2H2_sf"/>
</dbReference>
<name>A0ABR0YW46_HUSHU</name>
<keyword evidence="16" id="KW-1185">Reference proteome</keyword>
<feature type="domain" description="C2H2-type" evidence="14">
    <location>
        <begin position="1291"/>
        <end position="1313"/>
    </location>
</feature>
<evidence type="ECO:0000256" key="11">
    <source>
        <dbReference type="ARBA" id="ARBA00023242"/>
    </source>
</evidence>
<keyword evidence="9" id="KW-0238">DNA-binding</keyword>
<dbReference type="EMBL" id="JAHFZB010000022">
    <property type="protein sequence ID" value="KAK6476820.1"/>
    <property type="molecule type" value="Genomic_DNA"/>
</dbReference>
<evidence type="ECO:0000259" key="14">
    <source>
        <dbReference type="PROSITE" id="PS50157"/>
    </source>
</evidence>
<feature type="domain" description="C2H2-type" evidence="14">
    <location>
        <begin position="812"/>
        <end position="839"/>
    </location>
</feature>
<dbReference type="InterPro" id="IPR045914">
    <property type="entry name" value="Zn532-like"/>
</dbReference>
<comment type="caution">
    <text evidence="15">The sequence shown here is derived from an EMBL/GenBank/DDBJ whole genome shotgun (WGS) entry which is preliminary data.</text>
</comment>
<dbReference type="PANTHER" id="PTHR47222:SF1">
    <property type="entry name" value="ZINC FINGER PROTEIN 592"/>
    <property type="match status" value="1"/>
</dbReference>
<feature type="region of interest" description="Disordered" evidence="13">
    <location>
        <begin position="997"/>
        <end position="1037"/>
    </location>
</feature>
<evidence type="ECO:0000256" key="13">
    <source>
        <dbReference type="SAM" id="MobiDB-lite"/>
    </source>
</evidence>
<feature type="domain" description="C2H2-type" evidence="14">
    <location>
        <begin position="1078"/>
        <end position="1106"/>
    </location>
</feature>
<feature type="compositionally biased region" description="Low complexity" evidence="13">
    <location>
        <begin position="450"/>
        <end position="462"/>
    </location>
</feature>
<dbReference type="PROSITE" id="PS00028">
    <property type="entry name" value="ZINC_FINGER_C2H2_1"/>
    <property type="match status" value="7"/>
</dbReference>
<feature type="domain" description="C2H2-type" evidence="14">
    <location>
        <begin position="964"/>
        <end position="992"/>
    </location>
</feature>
<evidence type="ECO:0000313" key="16">
    <source>
        <dbReference type="Proteomes" id="UP001369086"/>
    </source>
</evidence>
<feature type="compositionally biased region" description="Polar residues" evidence="13">
    <location>
        <begin position="1004"/>
        <end position="1026"/>
    </location>
</feature>
<comment type="similarity">
    <text evidence="3">Belongs to the krueppel C2H2-type zinc-finger protein family.</text>
</comment>
<evidence type="ECO:0000256" key="5">
    <source>
        <dbReference type="ARBA" id="ARBA00022737"/>
    </source>
</evidence>
<proteinExistence type="inferred from homology"/>
<evidence type="ECO:0000256" key="8">
    <source>
        <dbReference type="ARBA" id="ARBA00023015"/>
    </source>
</evidence>
<sequence length="1328" mass="146377">MLFSAATGYIHVFSKTPTLNAPDPNGFSRFANMGDMKTPDFDDLLAAFDIPDATSLDAKEAIQTSNDEADSHLKPAGMCMEENISMHHAVPVPDIPAVSVIVKNTSRQESAESSSEKDRNPLGHSFLQNGFRSSEVAPDPHNMGQGSYGKFESSFMNGGNSGSFSNRTEDQKTESMPPFSQFSPISSPEPEDSEKEERPKQEERPYFPAASVFVSAEHSVLDNQRKLPEFSMFDQCSKKEPKTETGSSKEKEVEIGKSEQSRTEIKPKDTTNDHAKNNSFLGTAMLPLGDLQCNNLGEPKNTLVSETSFCSSVPPRQRIKSANSKLSSCLAALAALNAKKVAEVTKEEQLPVPREPSVAIKEAVKVSPKIPKSPKSPRSPLEVVKRSYKQLDSPMSVCSDSSGKASPSLAAGSPLAIPRVRIKTIKTSSGQIKRTVTSVLPDSELEELQSPESSPSQYQSSEDLTFKSTPPSCISTGVAVVENGKNKTNNKNTSTVASPSLSQQVTNVRPEGGVKKKATVLPSSSFQNASSAIMRVVNVVQQQQKKQKAAAAQVGNASNTNLLPKAVHLANLNLVPHSVAASVTARSTTQRQRQPQLTTQVVCTTVPLVHQVKKAAPAVSPVIPNAAVGALNKLLNGANPVPVYVPNLNPPPESNICLPARGYRCLECGDSFGLEKSLAQHYGRRSVHIKVACTHCAKALLFFNRCSLLAHAREHKSKGIVMQCSQVFMKPISPDQMFVSTPANSSVSSAPTSVLAGLPVPGMAPNNQPVMPLYSEKIVRHGLKCLDCNKQVSDYPSLAGHYQRFSEETEGLTCQVCMMMLPNKCSYAAHQRTHAHKSPYCCPECGAVSRSADFQTHVKENCLHYARKVGYKCIHCDVVFMSFYVLKNHIEEKHCEEFYKCSVCPVAFKSADSTISHIKKSKHPPPEASPQLIYKCSCETVFNKKQLLFHHFCQDTNKLLVCVFKCPECQLVFMHKQLLMQHFKGAHGVAKQTEVPETLRQKSETVSQSQEARPSTGQPRSNSTTKHLVDTPSVHKSESKIKLKNAGWTCGECLHWLPDRETFVSHMKKSHGRSMKRYPCRQCDRSFNSSTSLRRHIRNDHNGKKKNYTCWYCTDEKVTFTKHFMLKNHISLMHGIKNPDFSQMSRLAPPEKSSKTSSESSVAKRTAEDVNMEGAENAVSDVSPAKKLKPQYRCAKCGYSTEKATEFQEHIPQHKTDNSTFQCLHCCLCYTSQMSLSRHLFIVHKVKEAVGEEEEEEEDENFQTLKDNEKGGVTDAIGETNTSLEEGIMERQCNICSKTFDDESAYVAHMRIHGMSFLKTMQSGGPEQ</sequence>
<feature type="region of interest" description="Disordered" evidence="13">
    <location>
        <begin position="105"/>
        <end position="205"/>
    </location>
</feature>
<feature type="domain" description="C2H2-type" evidence="14">
    <location>
        <begin position="1192"/>
        <end position="1219"/>
    </location>
</feature>
<feature type="region of interest" description="Disordered" evidence="13">
    <location>
        <begin position="232"/>
        <end position="278"/>
    </location>
</feature>
<keyword evidence="4" id="KW-0479">Metal-binding</keyword>
<feature type="domain" description="C2H2-type" evidence="14">
    <location>
        <begin position="899"/>
        <end position="928"/>
    </location>
</feature>
<protein>
    <submittedName>
        <fullName evidence="15">Zinc finger protein 592-like</fullName>
    </submittedName>
</protein>
<dbReference type="InterPro" id="IPR013087">
    <property type="entry name" value="Znf_C2H2_type"/>
</dbReference>
<evidence type="ECO:0000256" key="12">
    <source>
        <dbReference type="PROSITE-ProRule" id="PRU00042"/>
    </source>
</evidence>